<comment type="catalytic activity">
    <reaction evidence="1 6">
        <text>Hydrolysis of terminal non-reducing beta-D-galactose residues in beta-D-galactosides.</text>
        <dbReference type="EC" id="3.2.1.23"/>
    </reaction>
</comment>
<dbReference type="InterPro" id="IPR013739">
    <property type="entry name" value="Beta_galactosidase_C"/>
</dbReference>
<keyword evidence="4 6" id="KW-0378">Hydrolase</keyword>
<dbReference type="PANTHER" id="PTHR36447">
    <property type="entry name" value="BETA-GALACTOSIDASE GANA"/>
    <property type="match status" value="1"/>
</dbReference>
<dbReference type="AlphaFoldDB" id="A0A7X6MCM5"/>
<reference evidence="12 13" key="1">
    <citation type="submission" date="2020-04" db="EMBL/GenBank/DDBJ databases">
        <title>MicrobeNet Type strains.</title>
        <authorList>
            <person name="Nicholson A.C."/>
        </authorList>
    </citation>
    <scope>NUCLEOTIDE SEQUENCE [LARGE SCALE GENOMIC DNA]</scope>
    <source>
        <strain evidence="12 13">ATCC 23612</strain>
    </source>
</reference>
<gene>
    <name evidence="12" type="ORF">HGB44_15070</name>
</gene>
<evidence type="ECO:0000256" key="1">
    <source>
        <dbReference type="ARBA" id="ARBA00001412"/>
    </source>
</evidence>
<evidence type="ECO:0000313" key="13">
    <source>
        <dbReference type="Proteomes" id="UP000553209"/>
    </source>
</evidence>
<dbReference type="Gene3D" id="3.40.50.880">
    <property type="match status" value="1"/>
</dbReference>
<dbReference type="GO" id="GO:0006012">
    <property type="term" value="P:galactose metabolic process"/>
    <property type="evidence" value="ECO:0007669"/>
    <property type="project" value="InterPro"/>
</dbReference>
<dbReference type="SUPFAM" id="SSF52317">
    <property type="entry name" value="Class I glutamine amidotransferase-like"/>
    <property type="match status" value="1"/>
</dbReference>
<feature type="binding site" evidence="8">
    <location>
        <position position="145"/>
    </location>
    <ligand>
        <name>substrate</name>
    </ligand>
</feature>
<dbReference type="Proteomes" id="UP000553209">
    <property type="component" value="Unassembled WGS sequence"/>
</dbReference>
<dbReference type="PIRSF" id="PIRSF001084">
    <property type="entry name" value="B-galactosidase"/>
    <property type="match status" value="1"/>
</dbReference>
<evidence type="ECO:0000256" key="6">
    <source>
        <dbReference type="PIRNR" id="PIRNR001084"/>
    </source>
</evidence>
<evidence type="ECO:0000259" key="11">
    <source>
        <dbReference type="Pfam" id="PF08533"/>
    </source>
</evidence>
<dbReference type="RefSeq" id="WP_061079292.1">
    <property type="nucleotide sequence ID" value="NZ_JAAXPG010000013.1"/>
</dbReference>
<feature type="domain" description="Beta-galactosidase C-terminal" evidence="11">
    <location>
        <begin position="601"/>
        <end position="661"/>
    </location>
</feature>
<evidence type="ECO:0000256" key="2">
    <source>
        <dbReference type="ARBA" id="ARBA00005940"/>
    </source>
</evidence>
<name>A0A7X6MCM5_9ACTN</name>
<keyword evidence="13" id="KW-1185">Reference proteome</keyword>
<dbReference type="Gene3D" id="3.20.20.80">
    <property type="entry name" value="Glycosidases"/>
    <property type="match status" value="1"/>
</dbReference>
<dbReference type="GO" id="GO:0009341">
    <property type="term" value="C:beta-galactosidase complex"/>
    <property type="evidence" value="ECO:0007669"/>
    <property type="project" value="InterPro"/>
</dbReference>
<evidence type="ECO:0000313" key="12">
    <source>
        <dbReference type="EMBL" id="NKY98971.1"/>
    </source>
</evidence>
<dbReference type="InterPro" id="IPR013738">
    <property type="entry name" value="Beta_galactosidase_Trimer"/>
</dbReference>
<dbReference type="GO" id="GO:0004565">
    <property type="term" value="F:beta-galactosidase activity"/>
    <property type="evidence" value="ECO:0007669"/>
    <property type="project" value="UniProtKB-EC"/>
</dbReference>
<proteinExistence type="inferred from homology"/>
<evidence type="ECO:0000256" key="5">
    <source>
        <dbReference type="ARBA" id="ARBA00023295"/>
    </source>
</evidence>
<sequence>MSSPLWFGGDYNPEQWPEEVQAEDVELMRRAGVNLVTVGVFSWALLEPKEGEYRFEWLDRVLDRLADAGIGVALATPTASPPPWFGLAHPDAMPVTADGTRLTHGSRDTYDVCSPAYREASVRIARALAERYSGHPALRVWHVHNEYGTWSHSEHTAGAFRDWLRGRHVDLDRLNTAWTTAFWSQHYSEWEQIQPPRATQYLPNPAHVLDFRRFLSDAMLDHFLSQRDVLRAVRPDVPVTTNLAFGDWVPVDPWRWAEHLDLVAVDDYPDRTGQGGAEQTAFAADLARSWADRVPGPGRPWLLMEQAAGVTYTGEVTRPKAPGETARHSLAHVARGSRGAMFFQWRASRGGAEQWHSGMVPHAGPDSRIFREVCELGSVLPRVAEARDADVVADAALTWDPECWWALGSPSLPARGVDYLEAVRQVHRVLWRSGRTVDMVRPDRDLPRVPLLVVPALYLLSDEAAERLARYTEDGGTLVVTFLSGAADPDGTVRTGGYPGALRDLLGVRVEELHPMLPGETVGLDLGSVREEVTLWSEHVHLTGAEAVAHYAGGPLDGLPAVTRRRHGAGEAWYLSARLSDRGLARLLAEAAGTGPFPEPGLEVVRRVDRDGAWVFVTNHDNRPRRIDPARFGLDASARDLVSGVSAQGMTLPGGGVAVLRGHPVDN</sequence>
<keyword evidence="5 6" id="KW-0326">Glycosidase</keyword>
<dbReference type="EC" id="3.2.1.23" evidence="3 6"/>
<organism evidence="12 13">
    <name type="scientific">Nocardiopsis alborubida</name>
    <dbReference type="NCBI Taxonomy" id="146802"/>
    <lineage>
        <taxon>Bacteria</taxon>
        <taxon>Bacillati</taxon>
        <taxon>Actinomycetota</taxon>
        <taxon>Actinomycetes</taxon>
        <taxon>Streptosporangiales</taxon>
        <taxon>Nocardiopsidaceae</taxon>
        <taxon>Nocardiopsis</taxon>
    </lineage>
</organism>
<dbReference type="Pfam" id="PF08533">
    <property type="entry name" value="Glyco_hydro_42C"/>
    <property type="match status" value="1"/>
</dbReference>
<dbReference type="EMBL" id="JAAXPG010000013">
    <property type="protein sequence ID" value="NKY98971.1"/>
    <property type="molecule type" value="Genomic_DNA"/>
</dbReference>
<evidence type="ECO:0000256" key="4">
    <source>
        <dbReference type="ARBA" id="ARBA00022801"/>
    </source>
</evidence>
<protein>
    <recommendedName>
        <fullName evidence="3 6">Beta-galactosidase</fullName>
        <shortName evidence="6">Beta-gal</shortName>
        <ecNumber evidence="3 6">3.2.1.23</ecNumber>
    </recommendedName>
</protein>
<dbReference type="InterPro" id="IPR017853">
    <property type="entry name" value="GH"/>
</dbReference>
<dbReference type="InterPro" id="IPR029062">
    <property type="entry name" value="Class_I_gatase-like"/>
</dbReference>
<dbReference type="InterPro" id="IPR013529">
    <property type="entry name" value="Glyco_hydro_42_N"/>
</dbReference>
<evidence type="ECO:0000259" key="10">
    <source>
        <dbReference type="Pfam" id="PF08532"/>
    </source>
</evidence>
<dbReference type="Pfam" id="PF08532">
    <property type="entry name" value="Glyco_hydro_42M"/>
    <property type="match status" value="1"/>
</dbReference>
<evidence type="ECO:0000256" key="8">
    <source>
        <dbReference type="PIRSR" id="PIRSR001084-2"/>
    </source>
</evidence>
<feature type="active site" description="Nucleophile" evidence="7">
    <location>
        <position position="305"/>
    </location>
</feature>
<feature type="domain" description="Glycoside hydrolase family 42 N-terminal" evidence="9">
    <location>
        <begin position="10"/>
        <end position="380"/>
    </location>
</feature>
<evidence type="ECO:0000256" key="7">
    <source>
        <dbReference type="PIRSR" id="PIRSR001084-1"/>
    </source>
</evidence>
<dbReference type="SUPFAM" id="SSF51445">
    <property type="entry name" value="(Trans)glycosidases"/>
    <property type="match status" value="1"/>
</dbReference>
<dbReference type="Gene3D" id="2.60.40.1180">
    <property type="entry name" value="Golgi alpha-mannosidase II"/>
    <property type="match status" value="1"/>
</dbReference>
<feature type="binding site" evidence="8">
    <location>
        <position position="107"/>
    </location>
    <ligand>
        <name>substrate</name>
    </ligand>
</feature>
<dbReference type="CDD" id="cd03143">
    <property type="entry name" value="A4_beta-galactosidase_middle_domain"/>
    <property type="match status" value="1"/>
</dbReference>
<comment type="similarity">
    <text evidence="2 6">Belongs to the glycosyl hydrolase 42 family.</text>
</comment>
<evidence type="ECO:0000256" key="3">
    <source>
        <dbReference type="ARBA" id="ARBA00012756"/>
    </source>
</evidence>
<dbReference type="InterPro" id="IPR013780">
    <property type="entry name" value="Glyco_hydro_b"/>
</dbReference>
<feature type="domain" description="Beta-galactosidase trimerisation" evidence="10">
    <location>
        <begin position="393"/>
        <end position="592"/>
    </location>
</feature>
<accession>A0A7X6MCM5</accession>
<evidence type="ECO:0000259" key="9">
    <source>
        <dbReference type="Pfam" id="PF02449"/>
    </source>
</evidence>
<comment type="caution">
    <text evidence="12">The sequence shown here is derived from an EMBL/GenBank/DDBJ whole genome shotgun (WGS) entry which is preliminary data.</text>
</comment>
<dbReference type="PANTHER" id="PTHR36447:SF1">
    <property type="entry name" value="BETA-GALACTOSIDASE GANA"/>
    <property type="match status" value="1"/>
</dbReference>
<dbReference type="InterPro" id="IPR003476">
    <property type="entry name" value="Glyco_hydro_42"/>
</dbReference>
<dbReference type="Pfam" id="PF02449">
    <property type="entry name" value="Glyco_hydro_42"/>
    <property type="match status" value="1"/>
</dbReference>
<feature type="active site" description="Proton donor" evidence="7">
    <location>
        <position position="146"/>
    </location>
</feature>